<dbReference type="AlphaFoldDB" id="A0A3B0T759"/>
<dbReference type="EMBL" id="UOEN01000054">
    <property type="protein sequence ID" value="VAW11903.1"/>
    <property type="molecule type" value="Genomic_DNA"/>
</dbReference>
<organism evidence="1">
    <name type="scientific">hydrothermal vent metagenome</name>
    <dbReference type="NCBI Taxonomy" id="652676"/>
    <lineage>
        <taxon>unclassified sequences</taxon>
        <taxon>metagenomes</taxon>
        <taxon>ecological metagenomes</taxon>
    </lineage>
</organism>
<gene>
    <name evidence="1" type="ORF">MNBD_BACTEROID05-101</name>
</gene>
<protein>
    <submittedName>
        <fullName evidence="1">Uncharacterized protein</fullName>
    </submittedName>
</protein>
<accession>A0A3B0T759</accession>
<proteinExistence type="predicted"/>
<name>A0A3B0T759_9ZZZZ</name>
<reference evidence="1" key="1">
    <citation type="submission" date="2018-06" db="EMBL/GenBank/DDBJ databases">
        <authorList>
            <person name="Zhirakovskaya E."/>
        </authorList>
    </citation>
    <scope>NUCLEOTIDE SEQUENCE</scope>
</reference>
<evidence type="ECO:0000313" key="1">
    <source>
        <dbReference type="EMBL" id="VAW11903.1"/>
    </source>
</evidence>
<sequence>MKTRKLNIIILFVVFFNGCNSQDTSAEKSKAMINECQTLQDVVKKTLVVRKNLKLLTSNNSKAKKHELINRIHKIESKLGLKDFSAEESCNQLNQLNLELNNILNET</sequence>